<dbReference type="InterPro" id="IPR023780">
    <property type="entry name" value="Chromo_domain"/>
</dbReference>
<dbReference type="InterPro" id="IPR000953">
    <property type="entry name" value="Chromo/chromo_shadow_dom"/>
</dbReference>
<protein>
    <recommendedName>
        <fullName evidence="1">Chromo domain-containing protein</fullName>
    </recommendedName>
</protein>
<name>A0A0C9TA38_PAXIN</name>
<accession>A0A0C9TA38</accession>
<dbReference type="EMBL" id="KN821266">
    <property type="protein sequence ID" value="KIJ05077.1"/>
    <property type="molecule type" value="Genomic_DNA"/>
</dbReference>
<dbReference type="PROSITE" id="PS50013">
    <property type="entry name" value="CHROMO_2"/>
    <property type="match status" value="1"/>
</dbReference>
<proteinExistence type="predicted"/>
<evidence type="ECO:0000313" key="2">
    <source>
        <dbReference type="EMBL" id="KIJ05077.1"/>
    </source>
</evidence>
<reference evidence="3" key="2">
    <citation type="submission" date="2015-01" db="EMBL/GenBank/DDBJ databases">
        <title>Evolutionary Origins and Diversification of the Mycorrhizal Mutualists.</title>
        <authorList>
            <consortium name="DOE Joint Genome Institute"/>
            <consortium name="Mycorrhizal Genomics Consortium"/>
            <person name="Kohler A."/>
            <person name="Kuo A."/>
            <person name="Nagy L.G."/>
            <person name="Floudas D."/>
            <person name="Copeland A."/>
            <person name="Barry K.W."/>
            <person name="Cichocki N."/>
            <person name="Veneault-Fourrey C."/>
            <person name="LaButti K."/>
            <person name="Lindquist E.A."/>
            <person name="Lipzen A."/>
            <person name="Lundell T."/>
            <person name="Morin E."/>
            <person name="Murat C."/>
            <person name="Riley R."/>
            <person name="Ohm R."/>
            <person name="Sun H."/>
            <person name="Tunlid A."/>
            <person name="Henrissat B."/>
            <person name="Grigoriev I.V."/>
            <person name="Hibbett D.S."/>
            <person name="Martin F."/>
        </authorList>
    </citation>
    <scope>NUCLEOTIDE SEQUENCE [LARGE SCALE GENOMIC DNA]</scope>
    <source>
        <strain evidence="3">ATCC 200175</strain>
    </source>
</reference>
<dbReference type="Proteomes" id="UP000053647">
    <property type="component" value="Unassembled WGS sequence"/>
</dbReference>
<feature type="domain" description="Chromo" evidence="1">
    <location>
        <begin position="1"/>
        <end position="45"/>
    </location>
</feature>
<dbReference type="GO" id="GO:0006338">
    <property type="term" value="P:chromatin remodeling"/>
    <property type="evidence" value="ECO:0007669"/>
    <property type="project" value="UniProtKB-ARBA"/>
</dbReference>
<keyword evidence="3" id="KW-1185">Reference proteome</keyword>
<reference evidence="2 3" key="1">
    <citation type="submission" date="2014-06" db="EMBL/GenBank/DDBJ databases">
        <authorList>
            <consortium name="DOE Joint Genome Institute"/>
            <person name="Kuo A."/>
            <person name="Kohler A."/>
            <person name="Nagy L.G."/>
            <person name="Floudas D."/>
            <person name="Copeland A."/>
            <person name="Barry K.W."/>
            <person name="Cichocki N."/>
            <person name="Veneault-Fourrey C."/>
            <person name="LaButti K."/>
            <person name="Lindquist E.A."/>
            <person name="Lipzen A."/>
            <person name="Lundell T."/>
            <person name="Morin E."/>
            <person name="Murat C."/>
            <person name="Sun H."/>
            <person name="Tunlid A."/>
            <person name="Henrissat B."/>
            <person name="Grigoriev I.V."/>
            <person name="Hibbett D.S."/>
            <person name="Martin F."/>
            <person name="Nordberg H.P."/>
            <person name="Cantor M.N."/>
            <person name="Hua S.X."/>
        </authorList>
    </citation>
    <scope>NUCLEOTIDE SEQUENCE [LARGE SCALE GENOMIC DNA]</scope>
    <source>
        <strain evidence="2 3">ATCC 200175</strain>
    </source>
</reference>
<dbReference type="AlphaFoldDB" id="A0A0C9TA38"/>
<dbReference type="CDD" id="cd00024">
    <property type="entry name" value="CD_CSD"/>
    <property type="match status" value="1"/>
</dbReference>
<sequence>LEYLVHWKGFPREEREWKTARELDHAKDVVADFHRLHPAKPRPMPTMRLRFQRLENLTVPTHIPRYLFNWEDGTF</sequence>
<organism evidence="2 3">
    <name type="scientific">Paxillus involutus ATCC 200175</name>
    <dbReference type="NCBI Taxonomy" id="664439"/>
    <lineage>
        <taxon>Eukaryota</taxon>
        <taxon>Fungi</taxon>
        <taxon>Dikarya</taxon>
        <taxon>Basidiomycota</taxon>
        <taxon>Agaricomycotina</taxon>
        <taxon>Agaricomycetes</taxon>
        <taxon>Agaricomycetidae</taxon>
        <taxon>Boletales</taxon>
        <taxon>Paxilineae</taxon>
        <taxon>Paxillaceae</taxon>
        <taxon>Paxillus</taxon>
    </lineage>
</organism>
<gene>
    <name evidence="2" type="ORF">PAXINDRAFT_37055</name>
</gene>
<dbReference type="OrthoDB" id="2650643at2759"/>
<dbReference type="Gene3D" id="2.40.50.40">
    <property type="match status" value="1"/>
</dbReference>
<dbReference type="Pfam" id="PF00385">
    <property type="entry name" value="Chromo"/>
    <property type="match status" value="1"/>
</dbReference>
<feature type="non-terminal residue" evidence="2">
    <location>
        <position position="75"/>
    </location>
</feature>
<dbReference type="InterPro" id="IPR016197">
    <property type="entry name" value="Chromo-like_dom_sf"/>
</dbReference>
<feature type="non-terminal residue" evidence="2">
    <location>
        <position position="1"/>
    </location>
</feature>
<evidence type="ECO:0000313" key="3">
    <source>
        <dbReference type="Proteomes" id="UP000053647"/>
    </source>
</evidence>
<dbReference type="HOGENOM" id="CLU_180223_0_0_1"/>
<dbReference type="SUPFAM" id="SSF54160">
    <property type="entry name" value="Chromo domain-like"/>
    <property type="match status" value="1"/>
</dbReference>
<evidence type="ECO:0000259" key="1">
    <source>
        <dbReference type="PROSITE" id="PS50013"/>
    </source>
</evidence>